<dbReference type="Proteomes" id="UP000544222">
    <property type="component" value="Unassembled WGS sequence"/>
</dbReference>
<organism evidence="6 7">
    <name type="scientific">Microbacter margulisiae</name>
    <dbReference type="NCBI Taxonomy" id="1350067"/>
    <lineage>
        <taxon>Bacteria</taxon>
        <taxon>Pseudomonadati</taxon>
        <taxon>Bacteroidota</taxon>
        <taxon>Bacteroidia</taxon>
        <taxon>Bacteroidales</taxon>
        <taxon>Porphyromonadaceae</taxon>
        <taxon>Microbacter</taxon>
    </lineage>
</organism>
<keyword evidence="4 6" id="KW-0067">ATP-binding</keyword>
<dbReference type="PANTHER" id="PTHR46743:SF2">
    <property type="entry name" value="TEICHOIC ACIDS EXPORT ATP-BINDING PROTEIN TAGH"/>
    <property type="match status" value="1"/>
</dbReference>
<dbReference type="GO" id="GO:0005524">
    <property type="term" value="F:ATP binding"/>
    <property type="evidence" value="ECO:0007669"/>
    <property type="project" value="UniProtKB-KW"/>
</dbReference>
<dbReference type="SUPFAM" id="SSF52540">
    <property type="entry name" value="P-loop containing nucleoside triphosphate hydrolases"/>
    <property type="match status" value="1"/>
</dbReference>
<dbReference type="CDD" id="cd10147">
    <property type="entry name" value="Wzt_C-like"/>
    <property type="match status" value="1"/>
</dbReference>
<evidence type="ECO:0000313" key="6">
    <source>
        <dbReference type="EMBL" id="MBB3188403.1"/>
    </source>
</evidence>
<proteinExistence type="inferred from homology"/>
<dbReference type="InterPro" id="IPR003439">
    <property type="entry name" value="ABC_transporter-like_ATP-bd"/>
</dbReference>
<evidence type="ECO:0000256" key="1">
    <source>
        <dbReference type="ARBA" id="ARBA00005417"/>
    </source>
</evidence>
<dbReference type="RefSeq" id="WP_183414150.1">
    <property type="nucleotide sequence ID" value="NZ_JACHYB010000002.1"/>
</dbReference>
<evidence type="ECO:0000259" key="5">
    <source>
        <dbReference type="PROSITE" id="PS50893"/>
    </source>
</evidence>
<dbReference type="CDD" id="cd03220">
    <property type="entry name" value="ABC_KpsT_Wzt"/>
    <property type="match status" value="1"/>
</dbReference>
<keyword evidence="2" id="KW-0813">Transport</keyword>
<dbReference type="InterPro" id="IPR003593">
    <property type="entry name" value="AAA+_ATPase"/>
</dbReference>
<evidence type="ECO:0000256" key="2">
    <source>
        <dbReference type="ARBA" id="ARBA00022448"/>
    </source>
</evidence>
<comment type="similarity">
    <text evidence="1">Belongs to the ABC transporter superfamily.</text>
</comment>
<dbReference type="Gene3D" id="3.40.50.300">
    <property type="entry name" value="P-loop containing nucleotide triphosphate hydrolases"/>
    <property type="match status" value="1"/>
</dbReference>
<dbReference type="InterPro" id="IPR029439">
    <property type="entry name" value="Wzt_C"/>
</dbReference>
<dbReference type="AlphaFoldDB" id="A0A7W5H280"/>
<dbReference type="SMART" id="SM00382">
    <property type="entry name" value="AAA"/>
    <property type="match status" value="1"/>
</dbReference>
<dbReference type="Gene3D" id="2.70.50.60">
    <property type="entry name" value="abc- transporter (atp binding component) like domain"/>
    <property type="match status" value="1"/>
</dbReference>
<dbReference type="GO" id="GO:0140359">
    <property type="term" value="F:ABC-type transporter activity"/>
    <property type="evidence" value="ECO:0007669"/>
    <property type="project" value="InterPro"/>
</dbReference>
<protein>
    <submittedName>
        <fullName evidence="6">Lipopolysaccharide transport system ATP-binding protein</fullName>
    </submittedName>
</protein>
<dbReference type="InterPro" id="IPR027417">
    <property type="entry name" value="P-loop_NTPase"/>
</dbReference>
<gene>
    <name evidence="6" type="ORF">FHX64_002601</name>
</gene>
<dbReference type="Pfam" id="PF00005">
    <property type="entry name" value="ABC_tran"/>
    <property type="match status" value="1"/>
</dbReference>
<evidence type="ECO:0000256" key="3">
    <source>
        <dbReference type="ARBA" id="ARBA00022741"/>
    </source>
</evidence>
<dbReference type="InterPro" id="IPR015860">
    <property type="entry name" value="ABC_transpr_TagH-like"/>
</dbReference>
<dbReference type="PANTHER" id="PTHR46743">
    <property type="entry name" value="TEICHOIC ACIDS EXPORT ATP-BINDING PROTEIN TAGH"/>
    <property type="match status" value="1"/>
</dbReference>
<comment type="caution">
    <text evidence="6">The sequence shown here is derived from an EMBL/GenBank/DDBJ whole genome shotgun (WGS) entry which is preliminary data.</text>
</comment>
<dbReference type="GO" id="GO:0016887">
    <property type="term" value="F:ATP hydrolysis activity"/>
    <property type="evidence" value="ECO:0007669"/>
    <property type="project" value="InterPro"/>
</dbReference>
<dbReference type="PROSITE" id="PS50893">
    <property type="entry name" value="ABC_TRANSPORTER_2"/>
    <property type="match status" value="1"/>
</dbReference>
<sequence length="431" mass="48803">MSTAIKFENISKQYRLGLVSTRTLSHDLNRWWQMNMLRREDPYLKIGEINDRAHKGTSEYVWALKDINFEVEQGDVVGIIGKNGAGKSTLLKILSKVTTPTTGIIKAKGRIASLLEVGTGFHPEMTGRENIYMNGAIMGMTRPEINRKFDEIVDFAGVERYIDTPVKRYSSGMTVRLGFAVAAFLEPEILVVDEVLAVGDAEFQKKAIGKMQDVSHGDGRTVLFVSHNMGAIQQLCKNICVLKNGSVSFIGNVDKGVAFYLQDSMFAKLENIQQQLSKQVDDKNFKLLNVYAVQEGKTAESFYTNKDIEVYFKYEVLKETYALRIGFDLINTQTGMVIFRSFHDDHSDTIETINKGIYESKATIPNNLFLEGEYILSVSVGIHNVRWIIYDSIKIPLSYYNVDGINKVYISDYRPGIINPFIMWENKIITK</sequence>
<dbReference type="GO" id="GO:0016020">
    <property type="term" value="C:membrane"/>
    <property type="evidence" value="ECO:0007669"/>
    <property type="project" value="InterPro"/>
</dbReference>
<evidence type="ECO:0000313" key="7">
    <source>
        <dbReference type="Proteomes" id="UP000544222"/>
    </source>
</evidence>
<keyword evidence="3" id="KW-0547">Nucleotide-binding</keyword>
<evidence type="ECO:0000256" key="4">
    <source>
        <dbReference type="ARBA" id="ARBA00022840"/>
    </source>
</evidence>
<keyword evidence="7" id="KW-1185">Reference proteome</keyword>
<reference evidence="6 7" key="1">
    <citation type="submission" date="2020-08" db="EMBL/GenBank/DDBJ databases">
        <title>Genomic Encyclopedia of Type Strains, Phase IV (KMG-IV): sequencing the most valuable type-strain genomes for metagenomic binning, comparative biology and taxonomic classification.</title>
        <authorList>
            <person name="Goeker M."/>
        </authorList>
    </citation>
    <scope>NUCLEOTIDE SEQUENCE [LARGE SCALE GENOMIC DNA]</scope>
    <source>
        <strain evidence="6 7">DSM 27471</strain>
    </source>
</reference>
<feature type="domain" description="ABC transporter" evidence="5">
    <location>
        <begin position="44"/>
        <end position="269"/>
    </location>
</feature>
<dbReference type="InterPro" id="IPR050683">
    <property type="entry name" value="Bact_Polysacc_Export_ATP-bd"/>
</dbReference>
<dbReference type="EMBL" id="JACHYB010000002">
    <property type="protein sequence ID" value="MBB3188403.1"/>
    <property type="molecule type" value="Genomic_DNA"/>
</dbReference>
<name>A0A7W5H280_9PORP</name>
<accession>A0A7W5H280</accession>